<dbReference type="AlphaFoldDB" id="A0A1N6JCP0"/>
<dbReference type="SUPFAM" id="SSF54427">
    <property type="entry name" value="NTF2-like"/>
    <property type="match status" value="1"/>
</dbReference>
<accession>A0A1N6JCP0</accession>
<proteinExistence type="predicted"/>
<reference evidence="2 3" key="1">
    <citation type="submission" date="2016-12" db="EMBL/GenBank/DDBJ databases">
        <authorList>
            <person name="Song W.-J."/>
            <person name="Kurnit D.M."/>
        </authorList>
    </citation>
    <scope>NUCLEOTIDE SEQUENCE [LARGE SCALE GENOMIC DNA]</scope>
    <source>
        <strain evidence="2 3">ATCC 49181</strain>
    </source>
</reference>
<dbReference type="InterPro" id="IPR048469">
    <property type="entry name" value="YchJ-like_M"/>
</dbReference>
<dbReference type="eggNOG" id="COG3012">
    <property type="taxonomic scope" value="Bacteria"/>
</dbReference>
<dbReference type="Proteomes" id="UP000185062">
    <property type="component" value="Unassembled WGS sequence"/>
</dbReference>
<sequence length="143" mass="16414">MGCPCGSREVTIKRPRIDRGSSCGDNNKKYIDCCGRYLDAGEIALTAEVLMRSRYTAYSLGREDYLLATWYHSTRPALFELKNGSCNTWLGLEVKRHEQLTLDYAIVEFVARYKVNGRACRLHETSRFVRKVGQWFYVDGDIA</sequence>
<dbReference type="Pfam" id="PF17775">
    <property type="entry name" value="YchJ_M-like"/>
    <property type="match status" value="1"/>
</dbReference>
<organism evidence="2 3">
    <name type="scientific">Nitrosomonas cryotolerans ATCC 49181</name>
    <dbReference type="NCBI Taxonomy" id="1131553"/>
    <lineage>
        <taxon>Bacteria</taxon>
        <taxon>Pseudomonadati</taxon>
        <taxon>Pseudomonadota</taxon>
        <taxon>Betaproteobacteria</taxon>
        <taxon>Nitrosomonadales</taxon>
        <taxon>Nitrosomonadaceae</taxon>
        <taxon>Nitrosomonas</taxon>
    </lineage>
</organism>
<evidence type="ECO:0000313" key="3">
    <source>
        <dbReference type="Proteomes" id="UP000185062"/>
    </source>
</evidence>
<gene>
    <name evidence="2" type="ORF">SAMN02743940_2489</name>
</gene>
<protein>
    <submittedName>
        <fullName evidence="2">SEC-C motif-containing protein</fullName>
    </submittedName>
</protein>
<name>A0A1N6JCP0_9PROT</name>
<evidence type="ECO:0000259" key="1">
    <source>
        <dbReference type="Pfam" id="PF17775"/>
    </source>
</evidence>
<dbReference type="Gene3D" id="3.10.450.50">
    <property type="match status" value="1"/>
</dbReference>
<keyword evidence="3" id="KW-1185">Reference proteome</keyword>
<dbReference type="STRING" id="44575.SAMN05216419_100449"/>
<dbReference type="EMBL" id="FSRO01000001">
    <property type="protein sequence ID" value="SIO41909.1"/>
    <property type="molecule type" value="Genomic_DNA"/>
</dbReference>
<evidence type="ECO:0000313" key="2">
    <source>
        <dbReference type="EMBL" id="SIO41909.1"/>
    </source>
</evidence>
<dbReference type="InterPro" id="IPR032710">
    <property type="entry name" value="NTF2-like_dom_sf"/>
</dbReference>
<feature type="domain" description="YchJ-like middle NTF2-like" evidence="1">
    <location>
        <begin position="46"/>
        <end position="140"/>
    </location>
</feature>